<gene>
    <name evidence="1" type="ORF">DI563_20085</name>
</gene>
<organism evidence="1 2">
    <name type="scientific">Variovorax paradoxus</name>
    <dbReference type="NCBI Taxonomy" id="34073"/>
    <lineage>
        <taxon>Bacteria</taxon>
        <taxon>Pseudomonadati</taxon>
        <taxon>Pseudomonadota</taxon>
        <taxon>Betaproteobacteria</taxon>
        <taxon>Burkholderiales</taxon>
        <taxon>Comamonadaceae</taxon>
        <taxon>Variovorax</taxon>
    </lineage>
</organism>
<proteinExistence type="predicted"/>
<accession>A0A2W5PS89</accession>
<reference evidence="1 2" key="1">
    <citation type="submission" date="2017-08" db="EMBL/GenBank/DDBJ databases">
        <title>Infants hospitalized years apart are colonized by the same room-sourced microbial strains.</title>
        <authorList>
            <person name="Brooks B."/>
            <person name="Olm M.R."/>
            <person name="Firek B.A."/>
            <person name="Baker R."/>
            <person name="Thomas B.C."/>
            <person name="Morowitz M.J."/>
            <person name="Banfield J.F."/>
        </authorList>
    </citation>
    <scope>NUCLEOTIDE SEQUENCE [LARGE SCALE GENOMIC DNA]</scope>
    <source>
        <strain evidence="1">S2_005_003_R2_41</strain>
    </source>
</reference>
<dbReference type="Proteomes" id="UP000249135">
    <property type="component" value="Unassembled WGS sequence"/>
</dbReference>
<dbReference type="AlphaFoldDB" id="A0A2W5PS89"/>
<name>A0A2W5PS89_VARPD</name>
<evidence type="ECO:0000313" key="2">
    <source>
        <dbReference type="Proteomes" id="UP000249135"/>
    </source>
</evidence>
<protein>
    <submittedName>
        <fullName evidence="1">DNA-binding response regulator</fullName>
    </submittedName>
</protein>
<keyword evidence="1" id="KW-0238">DNA-binding</keyword>
<feature type="non-terminal residue" evidence="1">
    <location>
        <position position="23"/>
    </location>
</feature>
<dbReference type="EMBL" id="QFPP01000312">
    <property type="protein sequence ID" value="PZQ68841.1"/>
    <property type="molecule type" value="Genomic_DNA"/>
</dbReference>
<evidence type="ECO:0000313" key="1">
    <source>
        <dbReference type="EMBL" id="PZQ68841.1"/>
    </source>
</evidence>
<comment type="caution">
    <text evidence="1">The sequence shown here is derived from an EMBL/GenBank/DDBJ whole genome shotgun (WGS) entry which is preliminary data.</text>
</comment>
<sequence length="23" mass="2604">MIKIGIVDDHAIVRSGLKQFFSE</sequence>
<dbReference type="GO" id="GO:0003677">
    <property type="term" value="F:DNA binding"/>
    <property type="evidence" value="ECO:0007669"/>
    <property type="project" value="UniProtKB-KW"/>
</dbReference>